<evidence type="ECO:0000313" key="2">
    <source>
        <dbReference type="EMBL" id="NLR90656.1"/>
    </source>
</evidence>
<proteinExistence type="predicted"/>
<evidence type="ECO:0000313" key="3">
    <source>
        <dbReference type="Proteomes" id="UP000585050"/>
    </source>
</evidence>
<accession>A0A7X8SI51</accession>
<gene>
    <name evidence="2" type="ORF">HGP29_05530</name>
</gene>
<dbReference type="Proteomes" id="UP000585050">
    <property type="component" value="Unassembled WGS sequence"/>
</dbReference>
<dbReference type="AlphaFoldDB" id="A0A7X8SI51"/>
<reference evidence="2 3" key="1">
    <citation type="submission" date="2020-04" db="EMBL/GenBank/DDBJ databases">
        <title>Flammeovirga sp. SR4, a novel species isolated from seawater.</title>
        <authorList>
            <person name="Wang X."/>
        </authorList>
    </citation>
    <scope>NUCLEOTIDE SEQUENCE [LARGE SCALE GENOMIC DNA]</scope>
    <source>
        <strain evidence="2 3">SR4</strain>
    </source>
</reference>
<organism evidence="2 3">
    <name type="scientific">Flammeovirga agarivorans</name>
    <dbReference type="NCBI Taxonomy" id="2726742"/>
    <lineage>
        <taxon>Bacteria</taxon>
        <taxon>Pseudomonadati</taxon>
        <taxon>Bacteroidota</taxon>
        <taxon>Cytophagia</taxon>
        <taxon>Cytophagales</taxon>
        <taxon>Flammeovirgaceae</taxon>
        <taxon>Flammeovirga</taxon>
    </lineage>
</organism>
<sequence length="354" mass="40634">MLTKLIDQKLLFSITLIFLLCNSVFAQECEEAYNRANTLYAEGKLLQVPYELNNCIERGFESSAKQLNARRLVILSYLYSDRVVEAEDAMLQLLKENAEYKPTSSDPAELRNLYEKFRTRPIMSLGLVGGATYNQATVSNTFGVGAKENYSNVEYQPQVSFKAGVSFSFYLSQVIQINISPTYESIVFETVERPLDFSTTTMRENQNWLHFPLTMRFVILPKQKVKPFIGLGGSARMQMNASIEGTQAYDSEEIADIEATTIDISKQRQEMLYDAIVQLGIQFKTRFSHWSIIGSYSYAFQDFNKPNARYDNSELIFSYGYIDNDVKMDVISLTVGIAYDFYKPKKYRKYKTLD</sequence>
<dbReference type="InterPro" id="IPR025665">
    <property type="entry name" value="Beta-barrel_OMP_2"/>
</dbReference>
<comment type="caution">
    <text evidence="2">The sequence shown here is derived from an EMBL/GenBank/DDBJ whole genome shotgun (WGS) entry which is preliminary data.</text>
</comment>
<feature type="domain" description="Outer membrane protein beta-barrel" evidence="1">
    <location>
        <begin position="125"/>
        <end position="303"/>
    </location>
</feature>
<keyword evidence="3" id="KW-1185">Reference proteome</keyword>
<dbReference type="RefSeq" id="WP_168881380.1">
    <property type="nucleotide sequence ID" value="NZ_JABAIL010000002.1"/>
</dbReference>
<evidence type="ECO:0000259" key="1">
    <source>
        <dbReference type="Pfam" id="PF13568"/>
    </source>
</evidence>
<dbReference type="EMBL" id="JABAIL010000002">
    <property type="protein sequence ID" value="NLR90656.1"/>
    <property type="molecule type" value="Genomic_DNA"/>
</dbReference>
<protein>
    <submittedName>
        <fullName evidence="2">Outer membrane beta-barrel protein</fullName>
    </submittedName>
</protein>
<name>A0A7X8SI51_9BACT</name>
<dbReference type="Pfam" id="PF13568">
    <property type="entry name" value="OMP_b-brl_2"/>
    <property type="match status" value="1"/>
</dbReference>